<evidence type="ECO:0000313" key="2">
    <source>
        <dbReference type="Proteomes" id="UP001163603"/>
    </source>
</evidence>
<evidence type="ECO:0000313" key="1">
    <source>
        <dbReference type="EMBL" id="KAJ0014813.1"/>
    </source>
</evidence>
<gene>
    <name evidence="1" type="ORF">Pint_20939</name>
</gene>
<comment type="caution">
    <text evidence="1">The sequence shown here is derived from an EMBL/GenBank/DDBJ whole genome shotgun (WGS) entry which is preliminary data.</text>
</comment>
<keyword evidence="2" id="KW-1185">Reference proteome</keyword>
<organism evidence="1 2">
    <name type="scientific">Pistacia integerrima</name>
    <dbReference type="NCBI Taxonomy" id="434235"/>
    <lineage>
        <taxon>Eukaryota</taxon>
        <taxon>Viridiplantae</taxon>
        <taxon>Streptophyta</taxon>
        <taxon>Embryophyta</taxon>
        <taxon>Tracheophyta</taxon>
        <taxon>Spermatophyta</taxon>
        <taxon>Magnoliopsida</taxon>
        <taxon>eudicotyledons</taxon>
        <taxon>Gunneridae</taxon>
        <taxon>Pentapetalae</taxon>
        <taxon>rosids</taxon>
        <taxon>malvids</taxon>
        <taxon>Sapindales</taxon>
        <taxon>Anacardiaceae</taxon>
        <taxon>Pistacia</taxon>
    </lineage>
</organism>
<dbReference type="Proteomes" id="UP001163603">
    <property type="component" value="Chromosome 13"/>
</dbReference>
<dbReference type="EMBL" id="CM047748">
    <property type="protein sequence ID" value="KAJ0014813.1"/>
    <property type="molecule type" value="Genomic_DNA"/>
</dbReference>
<name>A0ACC0XBZ1_9ROSI</name>
<sequence>MAGKDVKLSNGSPLQYTHDHEEPKDMEKGAISTRFNWPSLQLLSGQGRAYSEICMPLVNAAMNGDINEALRLIEKNGEYVLYEAITEGYETILHVAAAAGSISFVKLMLKYMKREDLMLQDKNGNTAFCFAAMIGNLQIAKILLERNRNLLTFRGGQNMTPLYLAALFGQGEMTKVLYPGTKQILTQEDRKAIFLVSINNGLYDDVAL</sequence>
<proteinExistence type="predicted"/>
<accession>A0ACC0XBZ1</accession>
<reference evidence="2" key="1">
    <citation type="journal article" date="2023" name="G3 (Bethesda)">
        <title>Genome assembly and association tests identify interacting loci associated with vigor, precocity, and sex in interspecific pistachio rootstocks.</title>
        <authorList>
            <person name="Palmer W."/>
            <person name="Jacygrad E."/>
            <person name="Sagayaradj S."/>
            <person name="Cavanaugh K."/>
            <person name="Han R."/>
            <person name="Bertier L."/>
            <person name="Beede B."/>
            <person name="Kafkas S."/>
            <person name="Golino D."/>
            <person name="Preece J."/>
            <person name="Michelmore R."/>
        </authorList>
    </citation>
    <scope>NUCLEOTIDE SEQUENCE [LARGE SCALE GENOMIC DNA]</scope>
</reference>
<protein>
    <submittedName>
        <fullName evidence="1">Uncharacterized protein</fullName>
    </submittedName>
</protein>